<evidence type="ECO:0000256" key="1">
    <source>
        <dbReference type="SAM" id="MobiDB-lite"/>
    </source>
</evidence>
<evidence type="ECO:0000256" key="2">
    <source>
        <dbReference type="SAM" id="Phobius"/>
    </source>
</evidence>
<feature type="region of interest" description="Disordered" evidence="1">
    <location>
        <begin position="43"/>
        <end position="66"/>
    </location>
</feature>
<name>A0ABV8I2N1_9ACTN</name>
<protein>
    <submittedName>
        <fullName evidence="3">Uncharacterized protein</fullName>
    </submittedName>
</protein>
<organism evidence="3 4">
    <name type="scientific">Planomonospora corallina</name>
    <dbReference type="NCBI Taxonomy" id="1806052"/>
    <lineage>
        <taxon>Bacteria</taxon>
        <taxon>Bacillati</taxon>
        <taxon>Actinomycetota</taxon>
        <taxon>Actinomycetes</taxon>
        <taxon>Streptosporangiales</taxon>
        <taxon>Streptosporangiaceae</taxon>
        <taxon>Planomonospora</taxon>
    </lineage>
</organism>
<keyword evidence="2" id="KW-0472">Membrane</keyword>
<dbReference type="Proteomes" id="UP001595850">
    <property type="component" value="Unassembled WGS sequence"/>
</dbReference>
<proteinExistence type="predicted"/>
<sequence length="66" mass="7058">MIALDAFDPNDVTPGLLGFLVVAAIGFALFLLVKSMRKQISKIDLPDESKPGEKTDKKPDGAAQSK</sequence>
<keyword evidence="2" id="KW-0812">Transmembrane</keyword>
<reference evidence="4" key="1">
    <citation type="journal article" date="2019" name="Int. J. Syst. Evol. Microbiol.">
        <title>The Global Catalogue of Microorganisms (GCM) 10K type strain sequencing project: providing services to taxonomists for standard genome sequencing and annotation.</title>
        <authorList>
            <consortium name="The Broad Institute Genomics Platform"/>
            <consortium name="The Broad Institute Genome Sequencing Center for Infectious Disease"/>
            <person name="Wu L."/>
            <person name="Ma J."/>
        </authorList>
    </citation>
    <scope>NUCLEOTIDE SEQUENCE [LARGE SCALE GENOMIC DNA]</scope>
    <source>
        <strain evidence="4">TBRC 4489</strain>
    </source>
</reference>
<feature type="compositionally biased region" description="Basic and acidic residues" evidence="1">
    <location>
        <begin position="44"/>
        <end position="60"/>
    </location>
</feature>
<evidence type="ECO:0000313" key="4">
    <source>
        <dbReference type="Proteomes" id="UP001595850"/>
    </source>
</evidence>
<feature type="transmembrane region" description="Helical" evidence="2">
    <location>
        <begin position="12"/>
        <end position="33"/>
    </location>
</feature>
<evidence type="ECO:0000313" key="3">
    <source>
        <dbReference type="EMBL" id="MFC4058397.1"/>
    </source>
</evidence>
<gene>
    <name evidence="3" type="ORF">ACFOWE_08830</name>
</gene>
<comment type="caution">
    <text evidence="3">The sequence shown here is derived from an EMBL/GenBank/DDBJ whole genome shotgun (WGS) entry which is preliminary data.</text>
</comment>
<dbReference type="EMBL" id="JBHSBM010000012">
    <property type="protein sequence ID" value="MFC4058397.1"/>
    <property type="molecule type" value="Genomic_DNA"/>
</dbReference>
<keyword evidence="4" id="KW-1185">Reference proteome</keyword>
<dbReference type="RefSeq" id="WP_377286683.1">
    <property type="nucleotide sequence ID" value="NZ_JBHSBM010000012.1"/>
</dbReference>
<keyword evidence="2" id="KW-1133">Transmembrane helix</keyword>
<accession>A0ABV8I2N1</accession>